<organism evidence="2 3">
    <name type="scientific">Chitinophaga dinghuensis</name>
    <dbReference type="NCBI Taxonomy" id="1539050"/>
    <lineage>
        <taxon>Bacteria</taxon>
        <taxon>Pseudomonadati</taxon>
        <taxon>Bacteroidota</taxon>
        <taxon>Chitinophagia</taxon>
        <taxon>Chitinophagales</taxon>
        <taxon>Chitinophagaceae</taxon>
        <taxon>Chitinophaga</taxon>
    </lineage>
</organism>
<accession>A0A327W253</accession>
<evidence type="ECO:0000313" key="3">
    <source>
        <dbReference type="Proteomes" id="UP000249819"/>
    </source>
</evidence>
<gene>
    <name evidence="2" type="ORF">CLV59_103283</name>
</gene>
<dbReference type="Proteomes" id="UP000249819">
    <property type="component" value="Unassembled WGS sequence"/>
</dbReference>
<proteinExistence type="predicted"/>
<dbReference type="EMBL" id="QLMA01000003">
    <property type="protein sequence ID" value="RAJ83319.1"/>
    <property type="molecule type" value="Genomic_DNA"/>
</dbReference>
<name>A0A327W253_9BACT</name>
<keyword evidence="3" id="KW-1185">Reference proteome</keyword>
<feature type="chain" id="PRO_5016345357" description="PepSY-like beta-lactamase-inhibitor" evidence="1">
    <location>
        <begin position="20"/>
        <end position="135"/>
    </location>
</feature>
<comment type="caution">
    <text evidence="2">The sequence shown here is derived from an EMBL/GenBank/DDBJ whole genome shotgun (WGS) entry which is preliminary data.</text>
</comment>
<keyword evidence="1" id="KW-0732">Signal</keyword>
<dbReference type="AlphaFoldDB" id="A0A327W253"/>
<reference evidence="2 3" key="1">
    <citation type="submission" date="2018-06" db="EMBL/GenBank/DDBJ databases">
        <title>Genomic Encyclopedia of Archaeal and Bacterial Type Strains, Phase II (KMG-II): from individual species to whole genera.</title>
        <authorList>
            <person name="Goeker M."/>
        </authorList>
    </citation>
    <scope>NUCLEOTIDE SEQUENCE [LARGE SCALE GENOMIC DNA]</scope>
    <source>
        <strain evidence="2 3">DSM 29821</strain>
    </source>
</reference>
<evidence type="ECO:0000313" key="2">
    <source>
        <dbReference type="EMBL" id="RAJ83319.1"/>
    </source>
</evidence>
<protein>
    <recommendedName>
        <fullName evidence="4">PepSY-like beta-lactamase-inhibitor</fullName>
    </recommendedName>
</protein>
<evidence type="ECO:0008006" key="4">
    <source>
        <dbReference type="Google" id="ProtNLM"/>
    </source>
</evidence>
<evidence type="ECO:0000256" key="1">
    <source>
        <dbReference type="SAM" id="SignalP"/>
    </source>
</evidence>
<feature type="signal peptide" evidence="1">
    <location>
        <begin position="1"/>
        <end position="19"/>
    </location>
</feature>
<dbReference type="RefSeq" id="WP_111591970.1">
    <property type="nucleotide sequence ID" value="NZ_QLMA01000003.1"/>
</dbReference>
<sequence>MKKVIVYLLAAGMGMTTIAMTPSTAFASHRHRMMREERREERRERKHDRYISMSNMNMNSNDYYYRMMWPQPALPVREGYVSPDVLSTFQNKYGASLYDVTPLKTVNGVDRYSVRMINNGVAEEVIVDGTGAPAL</sequence>
<dbReference type="OrthoDB" id="681072at2"/>